<evidence type="ECO:0000256" key="4">
    <source>
        <dbReference type="ARBA" id="ARBA00023127"/>
    </source>
</evidence>
<comment type="similarity">
    <text evidence="1">Belongs to the cyclin family. Cyclin D subfamily.</text>
</comment>
<gene>
    <name evidence="10" type="ORF">FH972_000336</name>
</gene>
<dbReference type="OrthoDB" id="306099at2759"/>
<keyword evidence="11" id="KW-1185">Reference proteome</keyword>
<comment type="subunit">
    <text evidence="2">Interacts with the CDC2 protein kinase to form a serine/threonine kinase holoenzyme complex also known as maturation promoting factor (MPF). The cyclin subunit imparts substrate specificity to the complex.</text>
</comment>
<dbReference type="SMART" id="SM01332">
    <property type="entry name" value="Cyclin_C"/>
    <property type="match status" value="1"/>
</dbReference>
<organism evidence="10 11">
    <name type="scientific">Carpinus fangiana</name>
    <dbReference type="NCBI Taxonomy" id="176857"/>
    <lineage>
        <taxon>Eukaryota</taxon>
        <taxon>Viridiplantae</taxon>
        <taxon>Streptophyta</taxon>
        <taxon>Embryophyta</taxon>
        <taxon>Tracheophyta</taxon>
        <taxon>Spermatophyta</taxon>
        <taxon>Magnoliopsida</taxon>
        <taxon>eudicotyledons</taxon>
        <taxon>Gunneridae</taxon>
        <taxon>Pentapetalae</taxon>
        <taxon>rosids</taxon>
        <taxon>fabids</taxon>
        <taxon>Fagales</taxon>
        <taxon>Betulaceae</taxon>
        <taxon>Carpinus</taxon>
    </lineage>
</organism>
<dbReference type="Proteomes" id="UP000327013">
    <property type="component" value="Chromosome 1"/>
</dbReference>
<dbReference type="InterPro" id="IPR039361">
    <property type="entry name" value="Cyclin"/>
</dbReference>
<keyword evidence="5" id="KW-0131">Cell cycle</keyword>
<dbReference type="SUPFAM" id="SSF47954">
    <property type="entry name" value="Cyclin-like"/>
    <property type="match status" value="2"/>
</dbReference>
<evidence type="ECO:0000256" key="1">
    <source>
        <dbReference type="ARBA" id="ARBA00009065"/>
    </source>
</evidence>
<evidence type="ECO:0000256" key="2">
    <source>
        <dbReference type="ARBA" id="ARBA00011177"/>
    </source>
</evidence>
<evidence type="ECO:0000259" key="9">
    <source>
        <dbReference type="SMART" id="SM01332"/>
    </source>
</evidence>
<dbReference type="InterPro" id="IPR013763">
    <property type="entry name" value="Cyclin-like_dom"/>
</dbReference>
<feature type="domain" description="Cyclin C-terminal" evidence="9">
    <location>
        <begin position="148"/>
        <end position="265"/>
    </location>
</feature>
<dbReference type="InterPro" id="IPR004367">
    <property type="entry name" value="Cyclin_C-dom"/>
</dbReference>
<accession>A0A5N6Q8T6</accession>
<dbReference type="GO" id="GO:0051301">
    <property type="term" value="P:cell division"/>
    <property type="evidence" value="ECO:0007669"/>
    <property type="project" value="UniProtKB-KW"/>
</dbReference>
<dbReference type="PANTHER" id="PTHR10177">
    <property type="entry name" value="CYCLINS"/>
    <property type="match status" value="1"/>
</dbReference>
<dbReference type="Pfam" id="PF02984">
    <property type="entry name" value="Cyclin_C"/>
    <property type="match status" value="1"/>
</dbReference>
<keyword evidence="3" id="KW-0132">Cell division</keyword>
<evidence type="ECO:0000313" key="10">
    <source>
        <dbReference type="EMBL" id="KAE7995555.1"/>
    </source>
</evidence>
<sequence>MEFELEDPVTSFEEQQSDKISNLFASESDHMPSQNFLSSLMDSDFHGSLRCEAISYMSQFTSNLDPFIPYLAVNYMDRFISKQEIPEGKPWVLRLLVISCLSLAAKMKNTPFSLSDFLREEGHIFDAQAINKMELLILDALDWRMRSMTPFPFLDFFLSLFELKDPPLIQALKCRASEIIFHAHNEVKLLEYKPSIIAASVLLSASYQLFPLQFPSFKASILSCKYINKENLMNCFNVLQEMLVVVMMEGYESMVDAESSTRIPLSVLDRRCTKWEFKNIATAGTAVRPDKRDIKRRKMNGVCCQIKQIQ</sequence>
<dbReference type="EMBL" id="CM017321">
    <property type="protein sequence ID" value="KAE7995555.1"/>
    <property type="molecule type" value="Genomic_DNA"/>
</dbReference>
<dbReference type="AlphaFoldDB" id="A0A5N6Q8T6"/>
<dbReference type="Pfam" id="PF00134">
    <property type="entry name" value="Cyclin_N"/>
    <property type="match status" value="1"/>
</dbReference>
<evidence type="ECO:0000259" key="8">
    <source>
        <dbReference type="SMART" id="SM00385"/>
    </source>
</evidence>
<evidence type="ECO:0000313" key="11">
    <source>
        <dbReference type="Proteomes" id="UP000327013"/>
    </source>
</evidence>
<name>A0A5N6Q8T6_9ROSI</name>
<dbReference type="FunFam" id="1.10.472.10:FF:000040">
    <property type="entry name" value="D6-type cyclin"/>
    <property type="match status" value="1"/>
</dbReference>
<dbReference type="InterPro" id="IPR006671">
    <property type="entry name" value="Cyclin_N"/>
</dbReference>
<protein>
    <recommendedName>
        <fullName evidence="6">B-like cyclin</fullName>
    </recommendedName>
</protein>
<evidence type="ECO:0000256" key="5">
    <source>
        <dbReference type="ARBA" id="ARBA00023306"/>
    </source>
</evidence>
<evidence type="ECO:0000256" key="7">
    <source>
        <dbReference type="RuleBase" id="RU000383"/>
    </source>
</evidence>
<dbReference type="SMART" id="SM00385">
    <property type="entry name" value="CYCLIN"/>
    <property type="match status" value="1"/>
</dbReference>
<evidence type="ECO:0000256" key="6">
    <source>
        <dbReference type="ARBA" id="ARBA00032263"/>
    </source>
</evidence>
<dbReference type="FunFam" id="1.10.472.10:FF:000060">
    <property type="entry name" value="D6-type cyclin"/>
    <property type="match status" value="1"/>
</dbReference>
<reference evidence="10 11" key="1">
    <citation type="submission" date="2019-06" db="EMBL/GenBank/DDBJ databases">
        <title>A chromosomal-level reference genome of Carpinus fangiana (Coryloideae, Betulaceae).</title>
        <authorList>
            <person name="Yang X."/>
            <person name="Wang Z."/>
            <person name="Zhang L."/>
            <person name="Hao G."/>
            <person name="Liu J."/>
            <person name="Yang Y."/>
        </authorList>
    </citation>
    <scope>NUCLEOTIDE SEQUENCE [LARGE SCALE GENOMIC DNA]</scope>
    <source>
        <strain evidence="10">Cfa_2016G</strain>
        <tissue evidence="10">Leaf</tissue>
    </source>
</reference>
<proteinExistence type="inferred from homology"/>
<feature type="domain" description="Cyclin-like" evidence="8">
    <location>
        <begin position="55"/>
        <end position="139"/>
    </location>
</feature>
<keyword evidence="4 7" id="KW-0195">Cyclin</keyword>
<dbReference type="CDD" id="cd20544">
    <property type="entry name" value="CYCLIN_AtCycD-like_rpt2"/>
    <property type="match status" value="1"/>
</dbReference>
<dbReference type="Gene3D" id="1.10.472.10">
    <property type="entry name" value="Cyclin-like"/>
    <property type="match status" value="2"/>
</dbReference>
<dbReference type="InterPro" id="IPR036915">
    <property type="entry name" value="Cyclin-like_sf"/>
</dbReference>
<evidence type="ECO:0000256" key="3">
    <source>
        <dbReference type="ARBA" id="ARBA00022618"/>
    </source>
</evidence>